<organism evidence="1 2">
    <name type="scientific">Ajellomyces capsulatus</name>
    <name type="common">Darling's disease fungus</name>
    <name type="synonym">Histoplasma capsulatum</name>
    <dbReference type="NCBI Taxonomy" id="5037"/>
    <lineage>
        <taxon>Eukaryota</taxon>
        <taxon>Fungi</taxon>
        <taxon>Dikarya</taxon>
        <taxon>Ascomycota</taxon>
        <taxon>Pezizomycotina</taxon>
        <taxon>Eurotiomycetes</taxon>
        <taxon>Eurotiomycetidae</taxon>
        <taxon>Onygenales</taxon>
        <taxon>Ajellomycetaceae</taxon>
        <taxon>Histoplasma</taxon>
    </lineage>
</organism>
<gene>
    <name evidence="1" type="ORF">I7I52_07715</name>
</gene>
<dbReference type="AlphaFoldDB" id="A0A8H7YIZ5"/>
<evidence type="ECO:0000313" key="1">
    <source>
        <dbReference type="EMBL" id="KAG5290637.1"/>
    </source>
</evidence>
<accession>A0A8H7YIZ5</accession>
<dbReference type="Proteomes" id="UP000670092">
    <property type="component" value="Unassembled WGS sequence"/>
</dbReference>
<reference evidence="1 2" key="1">
    <citation type="submission" date="2021-01" db="EMBL/GenBank/DDBJ databases">
        <title>Chromosome-level genome assembly of a human fungal pathogen reveals clustering of transcriptionally co-regulated genes.</title>
        <authorList>
            <person name="Voorhies M."/>
            <person name="Cohen S."/>
            <person name="Shea T.P."/>
            <person name="Petrus S."/>
            <person name="Munoz J.F."/>
            <person name="Poplawski S."/>
            <person name="Goldman W.E."/>
            <person name="Michael T."/>
            <person name="Cuomo C.A."/>
            <person name="Sil A."/>
            <person name="Beyhan S."/>
        </authorList>
    </citation>
    <scope>NUCLEOTIDE SEQUENCE [LARGE SCALE GENOMIC DNA]</scope>
    <source>
        <strain evidence="1 2">G184AR</strain>
    </source>
</reference>
<protein>
    <submittedName>
        <fullName evidence="1">Uncharacterized protein</fullName>
    </submittedName>
</protein>
<sequence>MISKKRKKEKKKRYTHPAITRHSAKGQWKDFHTIHNEQGFQKDESDAPAFPIFASEDLGIGAIIVISPRKTTCFFATFSHFLHPLILVQDSSLPPGPPSPSTRMMSLF</sequence>
<name>A0A8H7YIZ5_AJECA</name>
<evidence type="ECO:0000313" key="2">
    <source>
        <dbReference type="Proteomes" id="UP000670092"/>
    </source>
</evidence>
<dbReference type="VEuPathDB" id="FungiDB:I7I52_07715"/>
<proteinExistence type="predicted"/>
<dbReference type="EMBL" id="JAEVHI010000005">
    <property type="protein sequence ID" value="KAG5290637.1"/>
    <property type="molecule type" value="Genomic_DNA"/>
</dbReference>
<comment type="caution">
    <text evidence="1">The sequence shown here is derived from an EMBL/GenBank/DDBJ whole genome shotgun (WGS) entry which is preliminary data.</text>
</comment>